<accession>A0A9J5YWY1</accession>
<reference evidence="2 3" key="1">
    <citation type="submission" date="2020-09" db="EMBL/GenBank/DDBJ databases">
        <title>De no assembly of potato wild relative species, Solanum commersonii.</title>
        <authorList>
            <person name="Cho K."/>
        </authorList>
    </citation>
    <scope>NUCLEOTIDE SEQUENCE [LARGE SCALE GENOMIC DNA]</scope>
    <source>
        <strain evidence="2">LZ3.2</strain>
        <tissue evidence="2">Leaf</tissue>
    </source>
</reference>
<feature type="compositionally biased region" description="Low complexity" evidence="1">
    <location>
        <begin position="1"/>
        <end position="14"/>
    </location>
</feature>
<dbReference type="AlphaFoldDB" id="A0A9J5YWY1"/>
<protein>
    <submittedName>
        <fullName evidence="2">Uncharacterized protein</fullName>
    </submittedName>
</protein>
<feature type="compositionally biased region" description="Basic and acidic residues" evidence="1">
    <location>
        <begin position="16"/>
        <end position="41"/>
    </location>
</feature>
<feature type="region of interest" description="Disordered" evidence="1">
    <location>
        <begin position="1"/>
        <end position="41"/>
    </location>
</feature>
<comment type="caution">
    <text evidence="2">The sequence shown here is derived from an EMBL/GenBank/DDBJ whole genome shotgun (WGS) entry which is preliminary data.</text>
</comment>
<evidence type="ECO:0000256" key="1">
    <source>
        <dbReference type="SAM" id="MobiDB-lite"/>
    </source>
</evidence>
<organism evidence="2 3">
    <name type="scientific">Solanum commersonii</name>
    <name type="common">Commerson's wild potato</name>
    <name type="synonym">Commerson's nightshade</name>
    <dbReference type="NCBI Taxonomy" id="4109"/>
    <lineage>
        <taxon>Eukaryota</taxon>
        <taxon>Viridiplantae</taxon>
        <taxon>Streptophyta</taxon>
        <taxon>Embryophyta</taxon>
        <taxon>Tracheophyta</taxon>
        <taxon>Spermatophyta</taxon>
        <taxon>Magnoliopsida</taxon>
        <taxon>eudicotyledons</taxon>
        <taxon>Gunneridae</taxon>
        <taxon>Pentapetalae</taxon>
        <taxon>asterids</taxon>
        <taxon>lamiids</taxon>
        <taxon>Solanales</taxon>
        <taxon>Solanaceae</taxon>
        <taxon>Solanoideae</taxon>
        <taxon>Solaneae</taxon>
        <taxon>Solanum</taxon>
    </lineage>
</organism>
<proteinExistence type="predicted"/>
<evidence type="ECO:0000313" key="2">
    <source>
        <dbReference type="EMBL" id="KAG5604325.1"/>
    </source>
</evidence>
<name>A0A9J5YWY1_SOLCO</name>
<keyword evidence="3" id="KW-1185">Reference proteome</keyword>
<evidence type="ECO:0000313" key="3">
    <source>
        <dbReference type="Proteomes" id="UP000824120"/>
    </source>
</evidence>
<sequence length="51" mass="5504">MKAIDGASSSSSDEGGIGKENGEEEELRKKENWGIGEFGKDCNCRGDHFPT</sequence>
<dbReference type="EMBL" id="JACXVP010000005">
    <property type="protein sequence ID" value="KAG5604325.1"/>
    <property type="molecule type" value="Genomic_DNA"/>
</dbReference>
<dbReference type="Proteomes" id="UP000824120">
    <property type="component" value="Chromosome 5"/>
</dbReference>
<gene>
    <name evidence="2" type="ORF">H5410_025817</name>
</gene>